<organism evidence="2 3">
    <name type="scientific">Nonomuraea dietziae</name>
    <dbReference type="NCBI Taxonomy" id="65515"/>
    <lineage>
        <taxon>Bacteria</taxon>
        <taxon>Bacillati</taxon>
        <taxon>Actinomycetota</taxon>
        <taxon>Actinomycetes</taxon>
        <taxon>Streptosporangiales</taxon>
        <taxon>Streptosporangiaceae</taxon>
        <taxon>Nonomuraea</taxon>
    </lineage>
</organism>
<dbReference type="RefSeq" id="WP_183662660.1">
    <property type="nucleotide sequence ID" value="NZ_BAAAXX010000179.1"/>
</dbReference>
<evidence type="ECO:0000313" key="3">
    <source>
        <dbReference type="Proteomes" id="UP000579945"/>
    </source>
</evidence>
<accession>A0A7W5YD55</accession>
<proteinExistence type="predicted"/>
<sequence>MDRGQIEVARLRSSLTSIPLPRAADGRIVLAADVGPWLRPDANTNPDRSFCHTYGRDKDQHHMVPGWPYSIGSLRAANAMRRGVASR</sequence>
<dbReference type="GeneID" id="95396602"/>
<dbReference type="Proteomes" id="UP000579945">
    <property type="component" value="Unassembled WGS sequence"/>
</dbReference>
<gene>
    <name evidence="2" type="ORF">FHR33_009846</name>
</gene>
<dbReference type="AlphaFoldDB" id="A0A7W5YD55"/>
<evidence type="ECO:0000259" key="1">
    <source>
        <dbReference type="Pfam" id="PF13546"/>
    </source>
</evidence>
<comment type="caution">
    <text evidence="2">The sequence shown here is derived from an EMBL/GenBank/DDBJ whole genome shotgun (WGS) entry which is preliminary data.</text>
</comment>
<reference evidence="2 3" key="1">
    <citation type="submission" date="2020-08" db="EMBL/GenBank/DDBJ databases">
        <title>Sequencing the genomes of 1000 actinobacteria strains.</title>
        <authorList>
            <person name="Klenk H.-P."/>
        </authorList>
    </citation>
    <scope>NUCLEOTIDE SEQUENCE [LARGE SCALE GENOMIC DNA]</scope>
    <source>
        <strain evidence="2 3">DSM 44320</strain>
    </source>
</reference>
<name>A0A7W5YD55_9ACTN</name>
<evidence type="ECO:0000313" key="2">
    <source>
        <dbReference type="EMBL" id="MBB3733893.1"/>
    </source>
</evidence>
<protein>
    <recommendedName>
        <fullName evidence="1">Transposase IS701-like DDE domain-containing protein</fullName>
    </recommendedName>
</protein>
<dbReference type="Pfam" id="PF13546">
    <property type="entry name" value="DDE_5"/>
    <property type="match status" value="1"/>
</dbReference>
<feature type="domain" description="Transposase IS701-like DDE" evidence="1">
    <location>
        <begin position="3"/>
        <end position="73"/>
    </location>
</feature>
<dbReference type="InterPro" id="IPR038721">
    <property type="entry name" value="IS701-like_DDE_dom"/>
</dbReference>
<keyword evidence="3" id="KW-1185">Reference proteome</keyword>
<dbReference type="EMBL" id="JACIBV010000003">
    <property type="protein sequence ID" value="MBB3733893.1"/>
    <property type="molecule type" value="Genomic_DNA"/>
</dbReference>